<reference key="2">
    <citation type="submission" date="2011-05" db="EMBL/GenBank/DDBJ databases">
        <title>Complete genome sequence of the aerobic marine methanotroph Methylomonas methanica MC09.</title>
        <authorList>
            <person name="Boden R."/>
            <person name="Cunliffe M."/>
            <person name="Scanlan J."/>
            <person name="Moussard H."/>
            <person name="Kits K.D."/>
            <person name="Klotz M."/>
            <person name="Jetten M."/>
            <person name="Vuilleumier S."/>
            <person name="Han J."/>
            <person name="Peters L."/>
            <person name="Mikhailova N."/>
            <person name="Teshima H."/>
            <person name="Tapia R."/>
            <person name="Kyrpides N."/>
            <person name="Ivanova N."/>
            <person name="Pagani I."/>
            <person name="Cheng J.-F."/>
            <person name="Goodwin L."/>
            <person name="Han C."/>
            <person name="Hauser L."/>
            <person name="Land M."/>
            <person name="Lapidus A."/>
            <person name="Lucas S."/>
            <person name="Pitluck S."/>
            <person name="Woyke T."/>
            <person name="Stein L.Y."/>
            <person name="Murrell C."/>
        </authorList>
    </citation>
    <scope>NUCLEOTIDE SEQUENCE</scope>
    <source>
        <strain>MC09</strain>
    </source>
</reference>
<feature type="chain" id="PRO_5003396442" evidence="1">
    <location>
        <begin position="23"/>
        <end position="177"/>
    </location>
</feature>
<evidence type="ECO:0000313" key="3">
    <source>
        <dbReference type="Proteomes" id="UP000008888"/>
    </source>
</evidence>
<reference evidence="3" key="3">
    <citation type="submission" date="2011-05" db="EMBL/GenBank/DDBJ databases">
        <title>Complete sequence of Methylomonas methanica MC09.</title>
        <authorList>
            <consortium name="US DOE Joint Genome Institute"/>
            <person name="Lucas S."/>
            <person name="Han J."/>
            <person name="Lapidus A."/>
            <person name="Cheng J.-F."/>
            <person name="Goodwin L."/>
            <person name="Pitluck S."/>
            <person name="Peters L."/>
            <person name="Mikhailova N."/>
            <person name="Teshima H."/>
            <person name="Han C."/>
            <person name="Tapia R."/>
            <person name="Land M."/>
            <person name="Hauser L."/>
            <person name="Kyrpides N."/>
            <person name="Ivanova N."/>
            <person name="Pagani I."/>
            <person name="Stein L."/>
            <person name="Woyke T."/>
        </authorList>
    </citation>
    <scope>NUCLEOTIDE SEQUENCE [LARGE SCALE GENOMIC DNA]</scope>
    <source>
        <strain evidence="3">MC09</strain>
    </source>
</reference>
<accession>G0A1P2</accession>
<keyword evidence="1" id="KW-0732">Signal</keyword>
<protein>
    <submittedName>
        <fullName evidence="2">Uncharacterized protein</fullName>
    </submittedName>
</protein>
<keyword evidence="3" id="KW-1185">Reference proteome</keyword>
<feature type="signal peptide" evidence="1">
    <location>
        <begin position="1"/>
        <end position="22"/>
    </location>
</feature>
<reference evidence="2 3" key="1">
    <citation type="journal article" date="2011" name="J. Bacteriol.">
        <title>Complete Genome Sequence of the Aerobic Marine Methanotroph Methylomonas methanica MC09.</title>
        <authorList>
            <person name="Boden R."/>
            <person name="Cunliffe M."/>
            <person name="Scanlan J."/>
            <person name="Moussard H."/>
            <person name="Kits K.D."/>
            <person name="Klotz M.G."/>
            <person name="Jetten M.S."/>
            <person name="Vuilleumier S."/>
            <person name="Han J."/>
            <person name="Peters L."/>
            <person name="Mikhailova N."/>
            <person name="Teshima H."/>
            <person name="Tapia R."/>
            <person name="Kyrpides N."/>
            <person name="Ivanova N."/>
            <person name="Pagani I."/>
            <person name="Cheng J.F."/>
            <person name="Goodwin L."/>
            <person name="Han C."/>
            <person name="Hauser L."/>
            <person name="Land M.L."/>
            <person name="Lapidus A."/>
            <person name="Lucas S."/>
            <person name="Pitluck S."/>
            <person name="Woyke T."/>
            <person name="Stein L."/>
            <person name="Murrell J.C."/>
        </authorList>
    </citation>
    <scope>NUCLEOTIDE SEQUENCE [LARGE SCALE GENOMIC DNA]</scope>
    <source>
        <strain evidence="2 3">MC09</strain>
    </source>
</reference>
<dbReference type="HOGENOM" id="CLU_1516191_0_0_6"/>
<evidence type="ECO:0000313" key="2">
    <source>
        <dbReference type="EMBL" id="AEG00103.1"/>
    </source>
</evidence>
<evidence type="ECO:0000256" key="1">
    <source>
        <dbReference type="SAM" id="SignalP"/>
    </source>
</evidence>
<gene>
    <name evidence="2" type="ordered locus">Metme_1685</name>
</gene>
<organism evidence="2 3">
    <name type="scientific">Methylomonas methanica (strain DSM 25384 / MC09)</name>
    <dbReference type="NCBI Taxonomy" id="857087"/>
    <lineage>
        <taxon>Bacteria</taxon>
        <taxon>Pseudomonadati</taxon>
        <taxon>Pseudomonadota</taxon>
        <taxon>Gammaproteobacteria</taxon>
        <taxon>Methylococcales</taxon>
        <taxon>Methylococcaceae</taxon>
        <taxon>Methylomonas</taxon>
    </lineage>
</organism>
<name>G0A1P2_METMM</name>
<proteinExistence type="predicted"/>
<dbReference type="EMBL" id="CP002738">
    <property type="protein sequence ID" value="AEG00103.1"/>
    <property type="molecule type" value="Genomic_DNA"/>
</dbReference>
<sequence length="177" mass="19927">MRRLVLFSLLSIFGLHNPSALAAGNYQFEPGDTVLTNCHQIYTKGTVKAQVDDGYTIHFPKKSGPINCPPFRWHAEYVLPYQSVPEYRLKSFGGLKADKVFRVGETVTLHFDADKRIIQNKSTVDIQAEITDISDNGAVALKLLSADPESAAMFWQWVGSNYVDLRHEALAIERDKR</sequence>
<dbReference type="Proteomes" id="UP000008888">
    <property type="component" value="Chromosome"/>
</dbReference>
<dbReference type="KEGG" id="mmt:Metme_1685"/>
<dbReference type="RefSeq" id="WP_013818356.1">
    <property type="nucleotide sequence ID" value="NC_015572.1"/>
</dbReference>
<dbReference type="OrthoDB" id="5565926at2"/>
<dbReference type="STRING" id="857087.Metme_1685"/>
<dbReference type="AlphaFoldDB" id="G0A1P2"/>